<evidence type="ECO:0000256" key="12">
    <source>
        <dbReference type="PIRSR" id="PIRSR002417-50"/>
    </source>
</evidence>
<feature type="domain" description="Lipid-binding serum glycoprotein C-terminal" evidence="17">
    <location>
        <begin position="270"/>
        <end position="475"/>
    </location>
</feature>
<dbReference type="GeneTree" id="ENSGT01150000286994"/>
<dbReference type="Pfam" id="PF02886">
    <property type="entry name" value="LBP_BPI_CETP_C"/>
    <property type="match status" value="1"/>
</dbReference>
<dbReference type="GO" id="GO:0031663">
    <property type="term" value="P:lipopolysaccharide-mediated signaling pathway"/>
    <property type="evidence" value="ECO:0007669"/>
    <property type="project" value="TreeGrafter"/>
</dbReference>
<evidence type="ECO:0000256" key="2">
    <source>
        <dbReference type="ARBA" id="ARBA00007292"/>
    </source>
</evidence>
<evidence type="ECO:0000256" key="9">
    <source>
        <dbReference type="ARBA" id="ARBA00023157"/>
    </source>
</evidence>
<comment type="function">
    <text evidence="13">The cytotoxic action of BPI is limited to many species of Gram-negative bacteria; this specificity may be explained by a strong affinity of the very basic N-terminal half for the negatively charged lipopolysaccharides that are unique to the Gram-negative bacterial outer envelope.</text>
</comment>
<dbReference type="Gene3D" id="3.15.10.10">
    <property type="entry name" value="Bactericidal permeability-increasing protein, domain 1"/>
    <property type="match status" value="1"/>
</dbReference>
<dbReference type="InterPro" id="IPR001124">
    <property type="entry name" value="Lipid-bd_serum_glycop_C"/>
</dbReference>
<dbReference type="FunFam" id="3.15.20.10:FF:000001">
    <property type="entry name" value="Phospholipid transfer protein"/>
    <property type="match status" value="1"/>
</dbReference>
<keyword evidence="4 13" id="KW-0964">Secreted</keyword>
<keyword evidence="6 13" id="KW-0399">Innate immunity</keyword>
<comment type="similarity">
    <text evidence="2">Belongs to the BPI/LBP/Plunc superfamily. BPI/LBP family.</text>
</comment>
<evidence type="ECO:0000256" key="15">
    <source>
        <dbReference type="SAM" id="SignalP"/>
    </source>
</evidence>
<dbReference type="Ensembl" id="ENSPMRT00000010943.1">
    <property type="protein sequence ID" value="ENSPMRP00000010273.1"/>
    <property type="gene ID" value="ENSPMRG00000006838.1"/>
</dbReference>
<dbReference type="CDD" id="cd00026">
    <property type="entry name" value="BPI2"/>
    <property type="match status" value="1"/>
</dbReference>
<feature type="region of interest" description="Disordered" evidence="14">
    <location>
        <begin position="499"/>
        <end position="518"/>
    </location>
</feature>
<evidence type="ECO:0000256" key="14">
    <source>
        <dbReference type="SAM" id="MobiDB-lite"/>
    </source>
</evidence>
<dbReference type="InterPro" id="IPR017943">
    <property type="entry name" value="Bactericidal_perm-incr_a/b_dom"/>
</dbReference>
<evidence type="ECO:0000256" key="3">
    <source>
        <dbReference type="ARBA" id="ARBA00017827"/>
    </source>
</evidence>
<dbReference type="AlphaFoldDB" id="A0A670IEZ8"/>
<feature type="signal peptide" evidence="15">
    <location>
        <begin position="1"/>
        <end position="23"/>
    </location>
</feature>
<comment type="domain">
    <text evidence="13">The N-terminal region may be exposed to the interior of the granule, whereas the C-terminal portion may be embedded in the membrane. During phagocytosis and degranulation, proteases may be released and activated and cleave BPI at the junction of the N- and C-terminal portions of the molecule, providing controlled release of the N-terminal antibacterial fragment when bacteria are ingested.</text>
</comment>
<keyword evidence="7 13" id="KW-0391">Immunity</keyword>
<organism evidence="18 19">
    <name type="scientific">Podarcis muralis</name>
    <name type="common">Wall lizard</name>
    <name type="synonym">Lacerta muralis</name>
    <dbReference type="NCBI Taxonomy" id="64176"/>
    <lineage>
        <taxon>Eukaryota</taxon>
        <taxon>Metazoa</taxon>
        <taxon>Chordata</taxon>
        <taxon>Craniata</taxon>
        <taxon>Vertebrata</taxon>
        <taxon>Euteleostomi</taxon>
        <taxon>Lepidosauria</taxon>
        <taxon>Squamata</taxon>
        <taxon>Bifurcata</taxon>
        <taxon>Unidentata</taxon>
        <taxon>Episquamata</taxon>
        <taxon>Laterata</taxon>
        <taxon>Lacertibaenia</taxon>
        <taxon>Lacertidae</taxon>
        <taxon>Podarcis</taxon>
    </lineage>
</organism>
<evidence type="ECO:0000256" key="10">
    <source>
        <dbReference type="ARBA" id="ARBA00023180"/>
    </source>
</evidence>
<evidence type="ECO:0000259" key="17">
    <source>
        <dbReference type="SMART" id="SM00329"/>
    </source>
</evidence>
<dbReference type="FunFam" id="3.15.10.10:FF:000001">
    <property type="entry name" value="phospholipid transfer protein-like"/>
    <property type="match status" value="1"/>
</dbReference>
<dbReference type="SMART" id="SM00328">
    <property type="entry name" value="BPI1"/>
    <property type="match status" value="1"/>
</dbReference>
<evidence type="ECO:0000256" key="11">
    <source>
        <dbReference type="ARBA" id="ARBA00025943"/>
    </source>
</evidence>
<protein>
    <recommendedName>
        <fullName evidence="3 13">Bactericidal permeability-increasing protein</fullName>
        <shortName evidence="13">BPI</shortName>
    </recommendedName>
</protein>
<keyword evidence="5 13" id="KW-0929">Antimicrobial</keyword>
<evidence type="ECO:0000256" key="13">
    <source>
        <dbReference type="RuleBase" id="RU369039"/>
    </source>
</evidence>
<name>A0A670IEZ8_PODMU</name>
<evidence type="ECO:0000313" key="18">
    <source>
        <dbReference type="Ensembl" id="ENSPMRP00000010273.1"/>
    </source>
</evidence>
<dbReference type="Pfam" id="PF01273">
    <property type="entry name" value="LBP_BPI_CETP"/>
    <property type="match status" value="1"/>
</dbReference>
<dbReference type="InterPro" id="IPR017942">
    <property type="entry name" value="Lipid-bd_serum_glycop_N"/>
</dbReference>
<evidence type="ECO:0000256" key="4">
    <source>
        <dbReference type="ARBA" id="ARBA00022525"/>
    </source>
</evidence>
<evidence type="ECO:0000256" key="6">
    <source>
        <dbReference type="ARBA" id="ARBA00022588"/>
    </source>
</evidence>
<dbReference type="PANTHER" id="PTHR10504:SF84">
    <property type="entry name" value="BACTERICIDAL PERMEABILITY-INCREASING PROTEIN"/>
    <property type="match status" value="1"/>
</dbReference>
<accession>A0A670IEZ8</accession>
<dbReference type="OMA" id="KMHIRAG"/>
<feature type="disulfide bond" evidence="12">
    <location>
        <begin position="158"/>
        <end position="197"/>
    </location>
</feature>
<keyword evidence="19" id="KW-1185">Reference proteome</keyword>
<comment type="subcellular location">
    <subcellularLocation>
        <location evidence="1 13">Secreted</location>
    </subcellularLocation>
</comment>
<evidence type="ECO:0000313" key="19">
    <source>
        <dbReference type="Proteomes" id="UP000472272"/>
    </source>
</evidence>
<dbReference type="GO" id="GO:0001530">
    <property type="term" value="F:lipopolysaccharide binding"/>
    <property type="evidence" value="ECO:0007669"/>
    <property type="project" value="TreeGrafter"/>
</dbReference>
<evidence type="ECO:0000256" key="8">
    <source>
        <dbReference type="ARBA" id="ARBA00023022"/>
    </source>
</evidence>
<dbReference type="GO" id="GO:0005615">
    <property type="term" value="C:extracellular space"/>
    <property type="evidence" value="ECO:0007669"/>
    <property type="project" value="UniProtKB-UniRule"/>
</dbReference>
<dbReference type="InterPro" id="IPR032942">
    <property type="entry name" value="BPI/LBP/Plunc"/>
</dbReference>
<reference evidence="18" key="3">
    <citation type="submission" date="2025-09" db="UniProtKB">
        <authorList>
            <consortium name="Ensembl"/>
        </authorList>
    </citation>
    <scope>IDENTIFICATION</scope>
</reference>
<evidence type="ECO:0000259" key="16">
    <source>
        <dbReference type="SMART" id="SM00328"/>
    </source>
</evidence>
<dbReference type="SMART" id="SM00329">
    <property type="entry name" value="BPI2"/>
    <property type="match status" value="1"/>
</dbReference>
<keyword evidence="13 15" id="KW-0732">Signal</keyword>
<dbReference type="Gene3D" id="3.15.20.10">
    <property type="entry name" value="Bactericidal permeability-increasing protein, domain 2"/>
    <property type="match status" value="1"/>
</dbReference>
<evidence type="ECO:0000256" key="7">
    <source>
        <dbReference type="ARBA" id="ARBA00022859"/>
    </source>
</evidence>
<comment type="domain">
    <text evidence="13">The N- and C-terminal barrels adopt an identical fold despite having only 13% of conserved residues.</text>
</comment>
<sequence>MSKARNLLLASLLLCLHYSPLSGATGPGFVGRITDKGLDYARQEGVAALQQKLAQLTLPDFSGSFRVKVIGRVDYKLYSLNIRSFQLPSSAIAPVPGTGLKVSITNAFAEVTGDWLVKKRWFKDHGSFDLKVEGISISVGLKLGADASGRPTVGTADCAAHISDVKVHFSGRLSWLYNLFHKNIESSFRNTMEGKVCEEVSSSIGSKLQPFLQTLPVTARIDKVSGIDYSLVAPPVASQNSLDLDLKGEFFSLAHRSAPPFTPPALAFPVDHDRMLYFGISTYFFNTAGLVYYGAGEMNFFITDDMVPKEFKVRLNTTCFKPFVPQLEKLYPNMLMKLQVSPSSAPSLTITPDAISLSPAVDIRAFAILPNASLASLFVIGASTTMSAKVSVNSTKIFGSLKLGKLQLSLKHSDVGPFSVQLMEAIMNYLASSTLLPAMNARLAEGFPLPLPDHVELSSAFLQLRQVGDALALSQKKLWVLREASCILRLKTNCGESSLKEQVEPTLRQPSLGPAGIP</sequence>
<keyword evidence="9 12" id="KW-1015">Disulfide bond</keyword>
<evidence type="ECO:0000256" key="5">
    <source>
        <dbReference type="ARBA" id="ARBA00022529"/>
    </source>
</evidence>
<dbReference type="GO" id="GO:0050829">
    <property type="term" value="P:defense response to Gram-negative bacterium"/>
    <property type="evidence" value="ECO:0007669"/>
    <property type="project" value="UniProtKB-UniRule"/>
</dbReference>
<dbReference type="Proteomes" id="UP000472272">
    <property type="component" value="Chromosome 6"/>
</dbReference>
<evidence type="ECO:0000256" key="1">
    <source>
        <dbReference type="ARBA" id="ARBA00004613"/>
    </source>
</evidence>
<dbReference type="GO" id="GO:0045087">
    <property type="term" value="P:innate immune response"/>
    <property type="evidence" value="ECO:0007669"/>
    <property type="project" value="UniProtKB-UniRule"/>
</dbReference>
<dbReference type="PIRSF" id="PIRSF002417">
    <property type="entry name" value="Lipid_binding_protein"/>
    <property type="match status" value="1"/>
</dbReference>
<reference evidence="18 19" key="1">
    <citation type="journal article" date="2019" name="Proc. Natl. Acad. Sci. U.S.A.">
        <title>Regulatory changes in pterin and carotenoid genes underlie balanced color polymorphisms in the wall lizard.</title>
        <authorList>
            <person name="Andrade P."/>
            <person name="Pinho C."/>
            <person name="Perez I de Lanuza G."/>
            <person name="Afonso S."/>
            <person name="Brejcha J."/>
            <person name="Rubin C.J."/>
            <person name="Wallerman O."/>
            <person name="Pereira P."/>
            <person name="Sabatino S.J."/>
            <person name="Bellati A."/>
            <person name="Pellitteri-Rosa D."/>
            <person name="Bosakova Z."/>
            <person name="Bunikis I."/>
            <person name="Carretero M.A."/>
            <person name="Feiner N."/>
            <person name="Marsik P."/>
            <person name="Pauperio F."/>
            <person name="Salvi D."/>
            <person name="Soler L."/>
            <person name="While G.M."/>
            <person name="Uller T."/>
            <person name="Font E."/>
            <person name="Andersson L."/>
            <person name="Carneiro M."/>
        </authorList>
    </citation>
    <scope>NUCLEOTIDE SEQUENCE</scope>
</reference>
<feature type="domain" description="Lipid-binding serum glycoprotein N-terminal" evidence="16">
    <location>
        <begin position="32"/>
        <end position="255"/>
    </location>
</feature>
<dbReference type="PANTHER" id="PTHR10504">
    <property type="entry name" value="BACTERICIDAL PERMEABILITY-INCREASING BPI PROTEIN-RELATED"/>
    <property type="match status" value="1"/>
</dbReference>
<dbReference type="InterPro" id="IPR030675">
    <property type="entry name" value="BPI/LBP"/>
</dbReference>
<reference evidence="18" key="2">
    <citation type="submission" date="2025-08" db="UniProtKB">
        <authorList>
            <consortium name="Ensembl"/>
        </authorList>
    </citation>
    <scope>IDENTIFICATION</scope>
</reference>
<dbReference type="CDD" id="cd00025">
    <property type="entry name" value="BPI1"/>
    <property type="match status" value="1"/>
</dbReference>
<comment type="subunit">
    <text evidence="11 13">Monomer. Homodimer; disulfide-linked.</text>
</comment>
<keyword evidence="8 13" id="KW-0044">Antibiotic</keyword>
<gene>
    <name evidence="18" type="primary">LOC114599857</name>
</gene>
<dbReference type="SUPFAM" id="SSF55394">
    <property type="entry name" value="Bactericidal permeability-increasing protein, BPI"/>
    <property type="match status" value="2"/>
</dbReference>
<keyword evidence="10 13" id="KW-0325">Glycoprotein</keyword>
<proteinExistence type="inferred from homology"/>
<feature type="chain" id="PRO_5025683456" description="Bactericidal permeability-increasing protein" evidence="15">
    <location>
        <begin position="24"/>
        <end position="518"/>
    </location>
</feature>